<evidence type="ECO:0000256" key="1">
    <source>
        <dbReference type="SAM" id="MobiDB-lite"/>
    </source>
</evidence>
<feature type="region of interest" description="Disordered" evidence="1">
    <location>
        <begin position="137"/>
        <end position="160"/>
    </location>
</feature>
<feature type="compositionally biased region" description="Basic and acidic residues" evidence="1">
    <location>
        <begin position="151"/>
        <end position="160"/>
    </location>
</feature>
<keyword evidence="2" id="KW-0472">Membrane</keyword>
<dbReference type="Pfam" id="PF19609">
    <property type="entry name" value="DUF6114"/>
    <property type="match status" value="1"/>
</dbReference>
<name>A0ABN3KXP2_9ACTN</name>
<dbReference type="RefSeq" id="WP_344381660.1">
    <property type="nucleotide sequence ID" value="NZ_BAAATA010000003.1"/>
</dbReference>
<proteinExistence type="predicted"/>
<feature type="transmembrane region" description="Helical" evidence="2">
    <location>
        <begin position="36"/>
        <end position="55"/>
    </location>
</feature>
<evidence type="ECO:0000256" key="2">
    <source>
        <dbReference type="SAM" id="Phobius"/>
    </source>
</evidence>
<evidence type="ECO:0000313" key="3">
    <source>
        <dbReference type="EMBL" id="GAA2474091.1"/>
    </source>
</evidence>
<organism evidence="3 4">
    <name type="scientific">Streptomyces thermolineatus</name>
    <dbReference type="NCBI Taxonomy" id="44033"/>
    <lineage>
        <taxon>Bacteria</taxon>
        <taxon>Bacillati</taxon>
        <taxon>Actinomycetota</taxon>
        <taxon>Actinomycetes</taxon>
        <taxon>Kitasatosporales</taxon>
        <taxon>Streptomycetaceae</taxon>
        <taxon>Streptomyces</taxon>
    </lineage>
</organism>
<dbReference type="InterPro" id="IPR046096">
    <property type="entry name" value="DUF6114"/>
</dbReference>
<reference evidence="3 4" key="1">
    <citation type="journal article" date="2019" name="Int. J. Syst. Evol. Microbiol.">
        <title>The Global Catalogue of Microorganisms (GCM) 10K type strain sequencing project: providing services to taxonomists for standard genome sequencing and annotation.</title>
        <authorList>
            <consortium name="The Broad Institute Genomics Platform"/>
            <consortium name="The Broad Institute Genome Sequencing Center for Infectious Disease"/>
            <person name="Wu L."/>
            <person name="Ma J."/>
        </authorList>
    </citation>
    <scope>NUCLEOTIDE SEQUENCE [LARGE SCALE GENOMIC DNA]</scope>
    <source>
        <strain evidence="3 4">JCM 6307</strain>
    </source>
</reference>
<dbReference type="Proteomes" id="UP001501358">
    <property type="component" value="Unassembled WGS sequence"/>
</dbReference>
<keyword evidence="2" id="KW-0812">Transmembrane</keyword>
<evidence type="ECO:0008006" key="5">
    <source>
        <dbReference type="Google" id="ProtNLM"/>
    </source>
</evidence>
<gene>
    <name evidence="3" type="ORF">GCM10010406_07590</name>
</gene>
<feature type="transmembrane region" description="Helical" evidence="2">
    <location>
        <begin position="92"/>
        <end position="108"/>
    </location>
</feature>
<dbReference type="EMBL" id="BAAATA010000003">
    <property type="protein sequence ID" value="GAA2474091.1"/>
    <property type="molecule type" value="Genomic_DNA"/>
</dbReference>
<feature type="transmembrane region" description="Helical" evidence="2">
    <location>
        <begin position="67"/>
        <end position="85"/>
    </location>
</feature>
<sequence length="160" mass="16981">MTRTTRARGRTRADGDGERAPGLRARWRTWRRARPFWGGLLTVVAGAEICAIPLAPLEVMLHQGVAGIPSVLMGVFMVVMGLSVWFSPEHRSLAGVVTVLLAMAALVLSNLGGFFIGTIMGVVGGSICFAWQPRTRPADEEAPDGAPPAGTHHDGEPLTA</sequence>
<keyword evidence="4" id="KW-1185">Reference proteome</keyword>
<feature type="region of interest" description="Disordered" evidence="1">
    <location>
        <begin position="1"/>
        <end position="20"/>
    </location>
</feature>
<comment type="caution">
    <text evidence="3">The sequence shown here is derived from an EMBL/GenBank/DDBJ whole genome shotgun (WGS) entry which is preliminary data.</text>
</comment>
<feature type="compositionally biased region" description="Basic and acidic residues" evidence="1">
    <location>
        <begin position="11"/>
        <end position="20"/>
    </location>
</feature>
<feature type="compositionally biased region" description="Basic residues" evidence="1">
    <location>
        <begin position="1"/>
        <end position="10"/>
    </location>
</feature>
<protein>
    <recommendedName>
        <fullName evidence="5">Integral membrane protein</fullName>
    </recommendedName>
</protein>
<keyword evidence="2" id="KW-1133">Transmembrane helix</keyword>
<accession>A0ABN3KXP2</accession>
<evidence type="ECO:0000313" key="4">
    <source>
        <dbReference type="Proteomes" id="UP001501358"/>
    </source>
</evidence>